<protein>
    <submittedName>
        <fullName evidence="1">Uncharacterized protein</fullName>
    </submittedName>
</protein>
<dbReference type="Proteomes" id="UP001235094">
    <property type="component" value="Unassembled WGS sequence"/>
</dbReference>
<dbReference type="EMBL" id="JAUSVR010000009">
    <property type="protein sequence ID" value="MDQ0512074.1"/>
    <property type="molecule type" value="Genomic_DNA"/>
</dbReference>
<sequence>MNKFAYILAATASFSYVGTSEAKQNRSERQAWGGMVASEHVPDGLVHEGGNVTMTHRVETLSVEPDIARQIEVDARSSRMAG</sequence>
<name>A0ABU0LTP3_9HYPH</name>
<accession>A0ABU0LTP3</accession>
<keyword evidence="2" id="KW-1185">Reference proteome</keyword>
<comment type="caution">
    <text evidence="1">The sequence shown here is derived from an EMBL/GenBank/DDBJ whole genome shotgun (WGS) entry which is preliminary data.</text>
</comment>
<reference evidence="1 2" key="1">
    <citation type="submission" date="2023-07" db="EMBL/GenBank/DDBJ databases">
        <title>Genomic Encyclopedia of Type Strains, Phase IV (KMG-IV): sequencing the most valuable type-strain genomes for metagenomic binning, comparative biology and taxonomic classification.</title>
        <authorList>
            <person name="Goeker M."/>
        </authorList>
    </citation>
    <scope>NUCLEOTIDE SEQUENCE [LARGE SCALE GENOMIC DNA]</scope>
    <source>
        <strain evidence="1 2">DSM 15561</strain>
    </source>
</reference>
<dbReference type="RefSeq" id="WP_306890747.1">
    <property type="nucleotide sequence ID" value="NZ_JAUSVR010000009.1"/>
</dbReference>
<evidence type="ECO:0000313" key="2">
    <source>
        <dbReference type="Proteomes" id="UP001235094"/>
    </source>
</evidence>
<gene>
    <name evidence="1" type="ORF">QOZ99_002974</name>
</gene>
<proteinExistence type="predicted"/>
<evidence type="ECO:0000313" key="1">
    <source>
        <dbReference type="EMBL" id="MDQ0512074.1"/>
    </source>
</evidence>
<organism evidence="1 2">
    <name type="scientific">Ancylobacter amanitiformis</name>
    <dbReference type="NCBI Taxonomy" id="217069"/>
    <lineage>
        <taxon>Bacteria</taxon>
        <taxon>Pseudomonadati</taxon>
        <taxon>Pseudomonadota</taxon>
        <taxon>Alphaproteobacteria</taxon>
        <taxon>Hyphomicrobiales</taxon>
        <taxon>Xanthobacteraceae</taxon>
        <taxon>Ancylobacter</taxon>
    </lineage>
</organism>